<comment type="caution">
    <text evidence="3">The sequence shown here is derived from an EMBL/GenBank/DDBJ whole genome shotgun (WGS) entry which is preliminary data.</text>
</comment>
<dbReference type="Proteomes" id="UP000649617">
    <property type="component" value="Unassembled WGS sequence"/>
</dbReference>
<dbReference type="AlphaFoldDB" id="A0A812NFV5"/>
<reference evidence="3" key="1">
    <citation type="submission" date="2021-02" db="EMBL/GenBank/DDBJ databases">
        <authorList>
            <person name="Dougan E. K."/>
            <person name="Rhodes N."/>
            <person name="Thang M."/>
            <person name="Chan C."/>
        </authorList>
    </citation>
    <scope>NUCLEOTIDE SEQUENCE</scope>
</reference>
<gene>
    <name evidence="3" type="primary">ilvB</name>
    <name evidence="3" type="ORF">SPIL2461_LOCUS6859</name>
</gene>
<accession>A0A812NFV5</accession>
<organism evidence="3 4">
    <name type="scientific">Symbiodinium pilosum</name>
    <name type="common">Dinoflagellate</name>
    <dbReference type="NCBI Taxonomy" id="2952"/>
    <lineage>
        <taxon>Eukaryota</taxon>
        <taxon>Sar</taxon>
        <taxon>Alveolata</taxon>
        <taxon>Dinophyceae</taxon>
        <taxon>Suessiales</taxon>
        <taxon>Symbiodiniaceae</taxon>
        <taxon>Symbiodinium</taxon>
    </lineage>
</organism>
<evidence type="ECO:0000313" key="3">
    <source>
        <dbReference type="EMBL" id="CAE7303727.1"/>
    </source>
</evidence>
<dbReference type="GO" id="GO:0030976">
    <property type="term" value="F:thiamine pyrophosphate binding"/>
    <property type="evidence" value="ECO:0007669"/>
    <property type="project" value="InterPro"/>
</dbReference>
<evidence type="ECO:0000313" key="4">
    <source>
        <dbReference type="Proteomes" id="UP000649617"/>
    </source>
</evidence>
<evidence type="ECO:0000256" key="1">
    <source>
        <dbReference type="ARBA" id="ARBA00023052"/>
    </source>
</evidence>
<keyword evidence="4" id="KW-1185">Reference proteome</keyword>
<dbReference type="InterPro" id="IPR029035">
    <property type="entry name" value="DHS-like_NAD/FAD-binding_dom"/>
</dbReference>
<dbReference type="Gene3D" id="3.40.50.1220">
    <property type="entry name" value="TPP-binding domain"/>
    <property type="match status" value="1"/>
</dbReference>
<dbReference type="InterPro" id="IPR012000">
    <property type="entry name" value="Thiamin_PyroP_enz_cen_dom"/>
</dbReference>
<feature type="non-terminal residue" evidence="3">
    <location>
        <position position="105"/>
    </location>
</feature>
<keyword evidence="1" id="KW-0786">Thiamine pyrophosphate</keyword>
<dbReference type="Pfam" id="PF00205">
    <property type="entry name" value="TPP_enzyme_M"/>
    <property type="match status" value="1"/>
</dbReference>
<protein>
    <submittedName>
        <fullName evidence="3">IlvB protein</fullName>
    </submittedName>
</protein>
<sequence>MPNHLREVVESCDAVLILGAQMGEIASCRRQWPARRMKVVHVDADPTVLGANFLPDVPVLGSVDMVLRLMLAELQQQGIQPNMRKTADGSLHDHTLRAELKAAHE</sequence>
<evidence type="ECO:0000259" key="2">
    <source>
        <dbReference type="Pfam" id="PF00205"/>
    </source>
</evidence>
<dbReference type="EMBL" id="CAJNIZ010010636">
    <property type="protein sequence ID" value="CAE7303727.1"/>
    <property type="molecule type" value="Genomic_DNA"/>
</dbReference>
<dbReference type="GO" id="GO:0000287">
    <property type="term" value="F:magnesium ion binding"/>
    <property type="evidence" value="ECO:0007669"/>
    <property type="project" value="InterPro"/>
</dbReference>
<feature type="domain" description="Thiamine pyrophosphate enzyme central" evidence="2">
    <location>
        <begin position="5"/>
        <end position="68"/>
    </location>
</feature>
<dbReference type="SUPFAM" id="SSF52467">
    <property type="entry name" value="DHS-like NAD/FAD-binding domain"/>
    <property type="match status" value="1"/>
</dbReference>
<name>A0A812NFV5_SYMPI</name>
<proteinExistence type="predicted"/>
<dbReference type="OrthoDB" id="16262at2759"/>